<dbReference type="Gene3D" id="3.40.50.2300">
    <property type="match status" value="1"/>
</dbReference>
<accession>A0ABV1P054</accession>
<comment type="caution">
    <text evidence="3">The sequence shown here is derived from an EMBL/GenBank/DDBJ whole genome shotgun (WGS) entry which is preliminary data.</text>
</comment>
<dbReference type="RefSeq" id="WP_349804944.1">
    <property type="nucleotide sequence ID" value="NZ_JBEGDP010000014.1"/>
</dbReference>
<reference evidence="3 4" key="1">
    <citation type="submission" date="2024-02" db="EMBL/GenBank/DDBJ databases">
        <title>Full genome sequence of Nocardioides kribbensis.</title>
        <authorList>
            <person name="Poletto B.L."/>
            <person name="Silva G."/>
            <person name="Galante D."/>
            <person name="Campos K.R."/>
            <person name="Santos M.B.N."/>
            <person name="Sacchi C.T."/>
        </authorList>
    </citation>
    <scope>NUCLEOTIDE SEQUENCE [LARGE SCALE GENOMIC DNA]</scope>
    <source>
        <strain evidence="3 4">O4R</strain>
    </source>
</reference>
<sequence>MSGHGHDVVGEAGDGRAGIEVVGRHQPDLVVLDLSMPVMDGLEALPHLRRTSPDSTIVVLSAHGADQMAQRALDLGADGYIEKGTSLRVVLALIDVLLSPPG</sequence>
<dbReference type="InterPro" id="IPR058245">
    <property type="entry name" value="NreC/VraR/RcsB-like_REC"/>
</dbReference>
<keyword evidence="1" id="KW-0597">Phosphoprotein</keyword>
<proteinExistence type="predicted"/>
<dbReference type="PANTHER" id="PTHR43228">
    <property type="entry name" value="TWO-COMPONENT RESPONSE REGULATOR"/>
    <property type="match status" value="1"/>
</dbReference>
<gene>
    <name evidence="3" type="ORF">V6R90_12720</name>
</gene>
<dbReference type="PANTHER" id="PTHR43228:SF1">
    <property type="entry name" value="TWO-COMPONENT RESPONSE REGULATOR ARR22"/>
    <property type="match status" value="1"/>
</dbReference>
<dbReference type="InterPro" id="IPR001789">
    <property type="entry name" value="Sig_transdc_resp-reg_receiver"/>
</dbReference>
<evidence type="ECO:0000259" key="2">
    <source>
        <dbReference type="PROSITE" id="PS50110"/>
    </source>
</evidence>
<dbReference type="EMBL" id="JBEGDP010000014">
    <property type="protein sequence ID" value="MEQ7848140.1"/>
    <property type="molecule type" value="Genomic_DNA"/>
</dbReference>
<dbReference type="CDD" id="cd17535">
    <property type="entry name" value="REC_NarL-like"/>
    <property type="match status" value="1"/>
</dbReference>
<protein>
    <submittedName>
        <fullName evidence="3">Response regulator transcription factor</fullName>
    </submittedName>
</protein>
<feature type="modified residue" description="4-aspartylphosphate" evidence="1">
    <location>
        <position position="33"/>
    </location>
</feature>
<dbReference type="Pfam" id="PF00072">
    <property type="entry name" value="Response_reg"/>
    <property type="match status" value="1"/>
</dbReference>
<feature type="domain" description="Response regulatory" evidence="2">
    <location>
        <begin position="1"/>
        <end position="98"/>
    </location>
</feature>
<evidence type="ECO:0000313" key="4">
    <source>
        <dbReference type="Proteomes" id="UP001482520"/>
    </source>
</evidence>
<keyword evidence="4" id="KW-1185">Reference proteome</keyword>
<evidence type="ECO:0000256" key="1">
    <source>
        <dbReference type="PROSITE-ProRule" id="PRU00169"/>
    </source>
</evidence>
<dbReference type="Proteomes" id="UP001482520">
    <property type="component" value="Unassembled WGS sequence"/>
</dbReference>
<name>A0ABV1P054_9ACTN</name>
<dbReference type="PROSITE" id="PS50110">
    <property type="entry name" value="RESPONSE_REGULATORY"/>
    <property type="match status" value="1"/>
</dbReference>
<dbReference type="SMART" id="SM00448">
    <property type="entry name" value="REC"/>
    <property type="match status" value="1"/>
</dbReference>
<dbReference type="SUPFAM" id="SSF52172">
    <property type="entry name" value="CheY-like"/>
    <property type="match status" value="1"/>
</dbReference>
<evidence type="ECO:0000313" key="3">
    <source>
        <dbReference type="EMBL" id="MEQ7848140.1"/>
    </source>
</evidence>
<dbReference type="InterPro" id="IPR052048">
    <property type="entry name" value="ST_Response_Regulator"/>
</dbReference>
<dbReference type="InterPro" id="IPR011006">
    <property type="entry name" value="CheY-like_superfamily"/>
</dbReference>
<organism evidence="3 4">
    <name type="scientific">Nocardioides kribbensis</name>
    <dbReference type="NCBI Taxonomy" id="305517"/>
    <lineage>
        <taxon>Bacteria</taxon>
        <taxon>Bacillati</taxon>
        <taxon>Actinomycetota</taxon>
        <taxon>Actinomycetes</taxon>
        <taxon>Propionibacteriales</taxon>
        <taxon>Nocardioidaceae</taxon>
        <taxon>Nocardioides</taxon>
    </lineage>
</organism>